<dbReference type="EMBL" id="FRCB01000002">
    <property type="protein sequence ID" value="SHL74669.1"/>
    <property type="molecule type" value="Genomic_DNA"/>
</dbReference>
<keyword evidence="4" id="KW-1185">Reference proteome</keyword>
<reference evidence="3 4" key="1">
    <citation type="submission" date="2016-11" db="EMBL/GenBank/DDBJ databases">
        <authorList>
            <person name="Varghese N."/>
            <person name="Submissions S."/>
        </authorList>
    </citation>
    <scope>NUCLEOTIDE SEQUENCE [LARGE SCALE GENOMIC DNA]</scope>
    <source>
        <strain evidence="3 4">DSM 28249</strain>
    </source>
</reference>
<proteinExistence type="predicted"/>
<sequence length="110" mass="11939">MPLYEYMCDACGPFEEIAPISRFSDPCDCPDCGATSPRVLLSVPRLATLSSGTRRAHETNERSADSPKRSSHGPGCGCCGGSAKKKNSKTLYRPDGSKSFPTKRPWMISH</sequence>
<evidence type="ECO:0000313" key="3">
    <source>
        <dbReference type="EMBL" id="SHL74669.1"/>
    </source>
</evidence>
<name>A0A1M7D673_9RHOB</name>
<dbReference type="AlphaFoldDB" id="A0A1M7D673"/>
<feature type="region of interest" description="Disordered" evidence="1">
    <location>
        <begin position="47"/>
        <end position="110"/>
    </location>
</feature>
<protein>
    <submittedName>
        <fullName evidence="3">Putative regulatory protein, FmdB family</fullName>
    </submittedName>
</protein>
<evidence type="ECO:0000259" key="2">
    <source>
        <dbReference type="SMART" id="SM00834"/>
    </source>
</evidence>
<gene>
    <name evidence="3" type="ORF">SAMN05443432_102435</name>
</gene>
<accession>A0A1M7D673</accession>
<dbReference type="Pfam" id="PF09723">
    <property type="entry name" value="Zn_ribbon_8"/>
    <property type="match status" value="1"/>
</dbReference>
<evidence type="ECO:0000256" key="1">
    <source>
        <dbReference type="SAM" id="MobiDB-lite"/>
    </source>
</evidence>
<dbReference type="Proteomes" id="UP000322545">
    <property type="component" value="Unassembled WGS sequence"/>
</dbReference>
<evidence type="ECO:0000313" key="4">
    <source>
        <dbReference type="Proteomes" id="UP000322545"/>
    </source>
</evidence>
<organism evidence="3 4">
    <name type="scientific">Roseovarius litoreus</name>
    <dbReference type="NCBI Taxonomy" id="1155722"/>
    <lineage>
        <taxon>Bacteria</taxon>
        <taxon>Pseudomonadati</taxon>
        <taxon>Pseudomonadota</taxon>
        <taxon>Alphaproteobacteria</taxon>
        <taxon>Rhodobacterales</taxon>
        <taxon>Roseobacteraceae</taxon>
        <taxon>Roseovarius</taxon>
    </lineage>
</organism>
<dbReference type="NCBIfam" id="TIGR02605">
    <property type="entry name" value="CxxC_CxxC_SSSS"/>
    <property type="match status" value="1"/>
</dbReference>
<feature type="compositionally biased region" description="Basic and acidic residues" evidence="1">
    <location>
        <begin position="55"/>
        <end position="68"/>
    </location>
</feature>
<dbReference type="RefSeq" id="WP_149778754.1">
    <property type="nucleotide sequence ID" value="NZ_FRCB01000002.1"/>
</dbReference>
<dbReference type="InterPro" id="IPR013429">
    <property type="entry name" value="Regulatory_FmdB_Zinc_ribbon"/>
</dbReference>
<feature type="domain" description="Putative regulatory protein FmdB zinc ribbon" evidence="2">
    <location>
        <begin position="1"/>
        <end position="42"/>
    </location>
</feature>
<dbReference type="SMART" id="SM00834">
    <property type="entry name" value="CxxC_CXXC_SSSS"/>
    <property type="match status" value="1"/>
</dbReference>